<keyword evidence="2" id="KW-1185">Reference proteome</keyword>
<gene>
    <name evidence="1" type="ORF">YOLOSWAG_233</name>
</gene>
<accession>A0A1S6L3E5</accession>
<dbReference type="Proteomes" id="UP000221250">
    <property type="component" value="Segment"/>
</dbReference>
<protein>
    <submittedName>
        <fullName evidence="1">Uncharacterized protein</fullName>
    </submittedName>
</protein>
<name>A0A1S6L3E5_9CAUD</name>
<sequence>MYTDDQGNEIIEHDDVISGLQTTLEKAVHTELNYNILSDIRYAHEIPVFPQALQKTDEGNYHLVYDSCGEDSSELSKKRVLDFLITPIAGEKYSDTSFPRLVSDVNSILQDLHESGQGHAAILGRRLDDGSTAVYIRAFKTGDFPCSEHPELLLAQPLGQHHCRICREMQMAGCFHLPREFNDEGEPVNAEQD</sequence>
<dbReference type="EMBL" id="KY448244">
    <property type="protein sequence ID" value="AQT28711.1"/>
    <property type="molecule type" value="Genomic_DNA"/>
</dbReference>
<reference evidence="1 2" key="1">
    <citation type="submission" date="2017-01" db="EMBL/GenBank/DDBJ databases">
        <authorList>
            <person name="Mah S.A."/>
            <person name="Swanson W.J."/>
            <person name="Moy G.W."/>
            <person name="Vacquier V.D."/>
        </authorList>
    </citation>
    <scope>NUCLEOTIDE SEQUENCE [LARGE SCALE GENOMIC DNA]</scope>
</reference>
<evidence type="ECO:0000313" key="1">
    <source>
        <dbReference type="EMBL" id="AQT28711.1"/>
    </source>
</evidence>
<evidence type="ECO:0000313" key="2">
    <source>
        <dbReference type="Proteomes" id="UP000221250"/>
    </source>
</evidence>
<organism evidence="1 2">
    <name type="scientific">Erwinia phage vB_EamM_Yoloswag</name>
    <dbReference type="NCBI Taxonomy" id="1958956"/>
    <lineage>
        <taxon>Viruses</taxon>
        <taxon>Duplodnaviria</taxon>
        <taxon>Heunggongvirae</taxon>
        <taxon>Uroviricota</taxon>
        <taxon>Caudoviricetes</taxon>
        <taxon>Yoloswagvirus</taxon>
        <taxon>Yoloswagvirus yoloswag</taxon>
    </lineage>
</organism>
<proteinExistence type="predicted"/>